<comment type="caution">
    <text evidence="2">The sequence shown here is derived from an EMBL/GenBank/DDBJ whole genome shotgun (WGS) entry which is preliminary data.</text>
</comment>
<gene>
    <name evidence="2" type="ORF">BCR33DRAFT_492817</name>
</gene>
<feature type="coiled-coil region" evidence="1">
    <location>
        <begin position="53"/>
        <end position="140"/>
    </location>
</feature>
<keyword evidence="1" id="KW-0175">Coiled coil</keyword>
<feature type="coiled-coil region" evidence="1">
    <location>
        <begin position="227"/>
        <end position="270"/>
    </location>
</feature>
<evidence type="ECO:0000313" key="2">
    <source>
        <dbReference type="EMBL" id="ORY50714.1"/>
    </source>
</evidence>
<dbReference type="AlphaFoldDB" id="A0A1Y2CV62"/>
<proteinExistence type="predicted"/>
<evidence type="ECO:0000313" key="3">
    <source>
        <dbReference type="Proteomes" id="UP000193642"/>
    </source>
</evidence>
<sequence length="325" mass="37705">MDLKIQIANRQKEVVALNDALQKSKTESDRVSKENEEKIRKLKGLLGQASKSLQESKRAVAEKDDELERLRSELDTLERTCNELKAMDSEHKSAIDRLLIEVQDEKEIAAMKTDEIERQYNELQVELTRVKSEFQSYKVKAHTALQQSNTSAFESKIVELEEINARLMREKLETGSHSLNERMELTSTELNTALDQLVAFETQLKRYEGSSKELALLRHEVEACNRRIELEKELHAESLRAKDAQSKTAIENLKQDMIRDQQLLQNLINQKDSEIKTLRTVLRQLVLSCKLPELRPAKLLWRLSGRKLQLHRRPQELLLETLPVF</sequence>
<dbReference type="Proteomes" id="UP000193642">
    <property type="component" value="Unassembled WGS sequence"/>
</dbReference>
<protein>
    <submittedName>
        <fullName evidence="2">Uncharacterized protein</fullName>
    </submittedName>
</protein>
<organism evidence="2 3">
    <name type="scientific">Rhizoclosmatium globosum</name>
    <dbReference type="NCBI Taxonomy" id="329046"/>
    <lineage>
        <taxon>Eukaryota</taxon>
        <taxon>Fungi</taxon>
        <taxon>Fungi incertae sedis</taxon>
        <taxon>Chytridiomycota</taxon>
        <taxon>Chytridiomycota incertae sedis</taxon>
        <taxon>Chytridiomycetes</taxon>
        <taxon>Chytridiales</taxon>
        <taxon>Chytriomycetaceae</taxon>
        <taxon>Rhizoclosmatium</taxon>
    </lineage>
</organism>
<dbReference type="EMBL" id="MCGO01000006">
    <property type="protein sequence ID" value="ORY50714.1"/>
    <property type="molecule type" value="Genomic_DNA"/>
</dbReference>
<reference evidence="2 3" key="1">
    <citation type="submission" date="2016-07" db="EMBL/GenBank/DDBJ databases">
        <title>Pervasive Adenine N6-methylation of Active Genes in Fungi.</title>
        <authorList>
            <consortium name="DOE Joint Genome Institute"/>
            <person name="Mondo S.J."/>
            <person name="Dannebaum R.O."/>
            <person name="Kuo R.C."/>
            <person name="Labutti K."/>
            <person name="Haridas S."/>
            <person name="Kuo A."/>
            <person name="Salamov A."/>
            <person name="Ahrendt S.R."/>
            <person name="Lipzen A."/>
            <person name="Sullivan W."/>
            <person name="Andreopoulos W.B."/>
            <person name="Clum A."/>
            <person name="Lindquist E."/>
            <person name="Daum C."/>
            <person name="Ramamoorthy G.K."/>
            <person name="Gryganskyi A."/>
            <person name="Culley D."/>
            <person name="Magnuson J.K."/>
            <person name="James T.Y."/>
            <person name="O'Malley M.A."/>
            <person name="Stajich J.E."/>
            <person name="Spatafora J.W."/>
            <person name="Visel A."/>
            <person name="Grigoriev I.V."/>
        </authorList>
    </citation>
    <scope>NUCLEOTIDE SEQUENCE [LARGE SCALE GENOMIC DNA]</scope>
    <source>
        <strain evidence="2 3">JEL800</strain>
    </source>
</reference>
<keyword evidence="3" id="KW-1185">Reference proteome</keyword>
<dbReference type="OrthoDB" id="1926336at2759"/>
<evidence type="ECO:0000256" key="1">
    <source>
        <dbReference type="SAM" id="Coils"/>
    </source>
</evidence>
<accession>A0A1Y2CV62</accession>
<name>A0A1Y2CV62_9FUNG</name>
<dbReference type="STRING" id="329046.A0A1Y2CV62"/>